<sequence>MPSLTVAGLIAAVLSITTTAAAQCAPGAGPRIINGRTCTVQCGIDRRGGDYDRAYTGTFEGCIQLCAAASTCVTAQYHGKTGWCYLKDSRNPAETNVDDDTPKVTPVYEAPNALLACAPPQITADRYREVIFVGSTVNASRRTAIKILPHRATASVVDDFPVTHLHNDNYNYPRLQDTLTATTTTQTLRPGPGKAFFLPRTIRLRLPAFMMLISPPRAGY</sequence>
<protein>
    <recommendedName>
        <fullName evidence="2">Apple domain-containing protein</fullName>
    </recommendedName>
</protein>
<dbReference type="Gene3D" id="3.50.4.10">
    <property type="entry name" value="Hepatocyte Growth Factor"/>
    <property type="match status" value="1"/>
</dbReference>
<reference evidence="3 4" key="1">
    <citation type="submission" date="2015-06" db="EMBL/GenBank/DDBJ databases">
        <title>Draft genome of the ant-associated black yeast Phialophora attae CBS 131958.</title>
        <authorList>
            <person name="Moreno L.F."/>
            <person name="Stielow B.J."/>
            <person name="de Hoog S."/>
            <person name="Vicente V.A."/>
            <person name="Weiss V.A."/>
            <person name="de Vries M."/>
            <person name="Cruz L.M."/>
            <person name="Souza E.M."/>
        </authorList>
    </citation>
    <scope>NUCLEOTIDE SEQUENCE [LARGE SCALE GENOMIC DNA]</scope>
    <source>
        <strain evidence="3 4">CBS 131958</strain>
    </source>
</reference>
<evidence type="ECO:0000259" key="2">
    <source>
        <dbReference type="Pfam" id="PF00024"/>
    </source>
</evidence>
<dbReference type="VEuPathDB" id="FungiDB:AB675_2387"/>
<name>A0A0N1HG31_9EURO</name>
<keyword evidence="4" id="KW-1185">Reference proteome</keyword>
<evidence type="ECO:0000313" key="3">
    <source>
        <dbReference type="EMBL" id="KPI45005.1"/>
    </source>
</evidence>
<gene>
    <name evidence="3" type="ORF">AB675_2387</name>
</gene>
<accession>A0A0N1HG31</accession>
<keyword evidence="1" id="KW-0732">Signal</keyword>
<dbReference type="Proteomes" id="UP000038010">
    <property type="component" value="Unassembled WGS sequence"/>
</dbReference>
<dbReference type="EMBL" id="LFJN01000002">
    <property type="protein sequence ID" value="KPI45005.1"/>
    <property type="molecule type" value="Genomic_DNA"/>
</dbReference>
<dbReference type="AlphaFoldDB" id="A0A0N1HG31"/>
<dbReference type="RefSeq" id="XP_018004968.1">
    <property type="nucleotide sequence ID" value="XM_018142355.1"/>
</dbReference>
<dbReference type="InterPro" id="IPR003609">
    <property type="entry name" value="Pan_app"/>
</dbReference>
<organism evidence="3 4">
    <name type="scientific">Cyphellophora attinorum</name>
    <dbReference type="NCBI Taxonomy" id="1664694"/>
    <lineage>
        <taxon>Eukaryota</taxon>
        <taxon>Fungi</taxon>
        <taxon>Dikarya</taxon>
        <taxon>Ascomycota</taxon>
        <taxon>Pezizomycotina</taxon>
        <taxon>Eurotiomycetes</taxon>
        <taxon>Chaetothyriomycetidae</taxon>
        <taxon>Chaetothyriales</taxon>
        <taxon>Cyphellophoraceae</taxon>
        <taxon>Cyphellophora</taxon>
    </lineage>
</organism>
<feature type="chain" id="PRO_5005873379" description="Apple domain-containing protein" evidence="1">
    <location>
        <begin position="23"/>
        <end position="220"/>
    </location>
</feature>
<dbReference type="Pfam" id="PF00024">
    <property type="entry name" value="PAN_1"/>
    <property type="match status" value="1"/>
</dbReference>
<dbReference type="OrthoDB" id="160645at2759"/>
<dbReference type="GeneID" id="28734235"/>
<comment type="caution">
    <text evidence="3">The sequence shown here is derived from an EMBL/GenBank/DDBJ whole genome shotgun (WGS) entry which is preliminary data.</text>
</comment>
<evidence type="ECO:0000313" key="4">
    <source>
        <dbReference type="Proteomes" id="UP000038010"/>
    </source>
</evidence>
<evidence type="ECO:0000256" key="1">
    <source>
        <dbReference type="SAM" id="SignalP"/>
    </source>
</evidence>
<feature type="domain" description="Apple" evidence="2">
    <location>
        <begin position="56"/>
        <end position="95"/>
    </location>
</feature>
<feature type="signal peptide" evidence="1">
    <location>
        <begin position="1"/>
        <end position="22"/>
    </location>
</feature>
<proteinExistence type="predicted"/>